<keyword evidence="1" id="KW-1133">Transmembrane helix</keyword>
<name>G2G3U7_9ACTN</name>
<accession>G2G3U7</accession>
<keyword evidence="3" id="KW-1185">Reference proteome</keyword>
<keyword evidence="1" id="KW-0812">Transmembrane</keyword>
<sequence>MLTRTGRAWQISVLAACGIVLTAVLAGTGLSLRLAAAVGLVLLALLWATAHVVTDLELAYPVTRRGRLRAAAARSEPLLAFTGAALAARNAAGRAWHTAHTGEADRHQKARSDLALALTALDEELPRVQGLGLPKATEAANRLNTELHALGAGCTLSALQNDQDRLAAQNVIGTHLDVLLDLTEEAQSIRP</sequence>
<dbReference type="Proteomes" id="UP000004217">
    <property type="component" value="Unassembled WGS sequence"/>
</dbReference>
<dbReference type="AlphaFoldDB" id="G2G3U7"/>
<dbReference type="RefSeq" id="WP_007490592.1">
    <property type="nucleotide sequence ID" value="NZ_AGBF01000001.1"/>
</dbReference>
<evidence type="ECO:0000256" key="1">
    <source>
        <dbReference type="SAM" id="Phobius"/>
    </source>
</evidence>
<dbReference type="EMBL" id="AGBF01000001">
    <property type="protein sequence ID" value="EGX61843.1"/>
    <property type="molecule type" value="Genomic_DNA"/>
</dbReference>
<organism evidence="2 3">
    <name type="scientific">Streptomyces zinciresistens K42</name>
    <dbReference type="NCBI Taxonomy" id="700597"/>
    <lineage>
        <taxon>Bacteria</taxon>
        <taxon>Bacillati</taxon>
        <taxon>Actinomycetota</taxon>
        <taxon>Actinomycetes</taxon>
        <taxon>Kitasatosporales</taxon>
        <taxon>Streptomycetaceae</taxon>
        <taxon>Streptomyces</taxon>
    </lineage>
</organism>
<gene>
    <name evidence="2" type="ORF">SZN_00740</name>
</gene>
<evidence type="ECO:0000313" key="2">
    <source>
        <dbReference type="EMBL" id="EGX61843.1"/>
    </source>
</evidence>
<proteinExistence type="predicted"/>
<dbReference type="PATRIC" id="fig|700597.3.peg.139"/>
<feature type="transmembrane region" description="Helical" evidence="1">
    <location>
        <begin position="36"/>
        <end position="60"/>
    </location>
</feature>
<evidence type="ECO:0000313" key="3">
    <source>
        <dbReference type="Proteomes" id="UP000004217"/>
    </source>
</evidence>
<reference evidence="2 3" key="1">
    <citation type="submission" date="2011-08" db="EMBL/GenBank/DDBJ databases">
        <authorList>
            <person name="Lin Y."/>
            <person name="Hao X."/>
            <person name="Johnstone L."/>
            <person name="Miller S.J."/>
            <person name="Wei G."/>
            <person name="Rensing C."/>
        </authorList>
    </citation>
    <scope>NUCLEOTIDE SEQUENCE [LARGE SCALE GENOMIC DNA]</scope>
    <source>
        <strain evidence="2 3">K42</strain>
    </source>
</reference>
<comment type="caution">
    <text evidence="2">The sequence shown here is derived from an EMBL/GenBank/DDBJ whole genome shotgun (WGS) entry which is preliminary data.</text>
</comment>
<protein>
    <submittedName>
        <fullName evidence="2">Uncharacterized protein</fullName>
    </submittedName>
</protein>
<keyword evidence="1" id="KW-0472">Membrane</keyword>